<organism evidence="2 3">
    <name type="scientific">Xyrichtys novacula</name>
    <name type="common">Pearly razorfish</name>
    <name type="synonym">Hemipteronotus novacula</name>
    <dbReference type="NCBI Taxonomy" id="13765"/>
    <lineage>
        <taxon>Eukaryota</taxon>
        <taxon>Metazoa</taxon>
        <taxon>Chordata</taxon>
        <taxon>Craniata</taxon>
        <taxon>Vertebrata</taxon>
        <taxon>Euteleostomi</taxon>
        <taxon>Actinopterygii</taxon>
        <taxon>Neopterygii</taxon>
        <taxon>Teleostei</taxon>
        <taxon>Neoteleostei</taxon>
        <taxon>Acanthomorphata</taxon>
        <taxon>Eupercaria</taxon>
        <taxon>Labriformes</taxon>
        <taxon>Labridae</taxon>
        <taxon>Xyrichtys</taxon>
    </lineage>
</organism>
<evidence type="ECO:0000313" key="2">
    <source>
        <dbReference type="EMBL" id="CAJ1078245.1"/>
    </source>
</evidence>
<gene>
    <name evidence="2" type="ORF">XNOV1_A003097</name>
</gene>
<feature type="compositionally biased region" description="Polar residues" evidence="1">
    <location>
        <begin position="58"/>
        <end position="69"/>
    </location>
</feature>
<dbReference type="Proteomes" id="UP001178508">
    <property type="component" value="Chromosome 17"/>
</dbReference>
<proteinExistence type="predicted"/>
<reference evidence="2" key="1">
    <citation type="submission" date="2023-08" db="EMBL/GenBank/DDBJ databases">
        <authorList>
            <person name="Alioto T."/>
            <person name="Alioto T."/>
            <person name="Gomez Garrido J."/>
        </authorList>
    </citation>
    <scope>NUCLEOTIDE SEQUENCE</scope>
</reference>
<feature type="region of interest" description="Disordered" evidence="1">
    <location>
        <begin position="53"/>
        <end position="80"/>
    </location>
</feature>
<protein>
    <submittedName>
        <fullName evidence="2">Uncharacterized protein</fullName>
    </submittedName>
</protein>
<dbReference type="AlphaFoldDB" id="A0AAV1GWQ3"/>
<dbReference type="EMBL" id="OY660880">
    <property type="protein sequence ID" value="CAJ1078245.1"/>
    <property type="molecule type" value="Genomic_DNA"/>
</dbReference>
<evidence type="ECO:0000313" key="3">
    <source>
        <dbReference type="Proteomes" id="UP001178508"/>
    </source>
</evidence>
<name>A0AAV1GWQ3_XYRNO</name>
<feature type="region of interest" description="Disordered" evidence="1">
    <location>
        <begin position="110"/>
        <end position="148"/>
    </location>
</feature>
<accession>A0AAV1GWQ3</accession>
<sequence>MLHRISWPGCWCIYITLSHGNACRNTLQLPITLQLHHMALHAHRGFHLHRCATRHLTTHQPSEPGQLSTEKGGGRRPALEDMWEEVEARLEEQEREAEARKERRWREWMDREERRDREREEREERRERERQERETEGTGRLGRGRSAF</sequence>
<keyword evidence="3" id="KW-1185">Reference proteome</keyword>
<evidence type="ECO:0000256" key="1">
    <source>
        <dbReference type="SAM" id="MobiDB-lite"/>
    </source>
</evidence>
<feature type="compositionally biased region" description="Basic and acidic residues" evidence="1">
    <location>
        <begin position="110"/>
        <end position="137"/>
    </location>
</feature>